<reference evidence="1" key="1">
    <citation type="submission" date="2020-10" db="EMBL/GenBank/DDBJ databases">
        <authorList>
            <person name="Castelo-Branco R."/>
            <person name="Eusebio N."/>
            <person name="Adriana R."/>
            <person name="Vieira A."/>
            <person name="Brugerolle De Fraissinette N."/>
            <person name="Rezende De Castro R."/>
            <person name="Schneider M.P."/>
            <person name="Vasconcelos V."/>
            <person name="Leao P.N."/>
        </authorList>
    </citation>
    <scope>NUCLEOTIDE SEQUENCE</scope>
    <source>
        <strain evidence="1">LEGE 11467</strain>
    </source>
</reference>
<comment type="caution">
    <text evidence="1">The sequence shown here is derived from an EMBL/GenBank/DDBJ whole genome shotgun (WGS) entry which is preliminary data.</text>
</comment>
<gene>
    <name evidence="1" type="ORF">IQ235_18025</name>
</gene>
<keyword evidence="2" id="KW-1185">Reference proteome</keyword>
<evidence type="ECO:0000313" key="1">
    <source>
        <dbReference type="EMBL" id="MBE9042662.1"/>
    </source>
</evidence>
<dbReference type="EMBL" id="JADEXN010000406">
    <property type="protein sequence ID" value="MBE9042662.1"/>
    <property type="molecule type" value="Genomic_DNA"/>
</dbReference>
<name>A0A928W185_9CYAN</name>
<proteinExistence type="predicted"/>
<accession>A0A928W185</accession>
<dbReference type="RefSeq" id="WP_264322812.1">
    <property type="nucleotide sequence ID" value="NZ_JADEXN010000406.1"/>
</dbReference>
<sequence length="135" mass="15195">MKNNNRKIKNLKSQKHRQFRALAARSNKYLNAKIAQHGGVSLFRGNKRINTYATVANMNNVAIKGKMAQVIQATTGVKQTREAYSSKELARMEFQEMLEAQALEARNARGHAEIICTVDDVISDIDRLVKKYSAS</sequence>
<evidence type="ECO:0000313" key="2">
    <source>
        <dbReference type="Proteomes" id="UP000621799"/>
    </source>
</evidence>
<dbReference type="Proteomes" id="UP000621799">
    <property type="component" value="Unassembled WGS sequence"/>
</dbReference>
<protein>
    <submittedName>
        <fullName evidence="1">Uncharacterized protein</fullName>
    </submittedName>
</protein>
<organism evidence="1 2">
    <name type="scientific">Zarconia navalis LEGE 11467</name>
    <dbReference type="NCBI Taxonomy" id="1828826"/>
    <lineage>
        <taxon>Bacteria</taxon>
        <taxon>Bacillati</taxon>
        <taxon>Cyanobacteriota</taxon>
        <taxon>Cyanophyceae</taxon>
        <taxon>Oscillatoriophycideae</taxon>
        <taxon>Oscillatoriales</taxon>
        <taxon>Oscillatoriales incertae sedis</taxon>
        <taxon>Zarconia</taxon>
        <taxon>Zarconia navalis</taxon>
    </lineage>
</organism>
<dbReference type="AlphaFoldDB" id="A0A928W185"/>